<comment type="caution">
    <text evidence="2">The sequence shown here is derived from an EMBL/GenBank/DDBJ whole genome shotgun (WGS) entry which is preliminary data.</text>
</comment>
<evidence type="ECO:0000313" key="2">
    <source>
        <dbReference type="EMBL" id="MBR9728405.1"/>
    </source>
</evidence>
<dbReference type="Pfam" id="PF22113">
    <property type="entry name" value="Mtrc-MtrF_II-IV_dom"/>
    <property type="match status" value="1"/>
</dbReference>
<dbReference type="RefSeq" id="WP_153664864.1">
    <property type="nucleotide sequence ID" value="NZ_JAAIKR010000009.1"/>
</dbReference>
<name>A0ABS5I518_9GAMM</name>
<dbReference type="EMBL" id="JAAIKR010000009">
    <property type="protein sequence ID" value="MBR9728405.1"/>
    <property type="molecule type" value="Genomic_DNA"/>
</dbReference>
<keyword evidence="3" id="KW-1185">Reference proteome</keyword>
<dbReference type="InterPro" id="IPR054337">
    <property type="entry name" value="Mtrc-MtrF-like_dom_II/IV"/>
</dbReference>
<dbReference type="SUPFAM" id="SSF48695">
    <property type="entry name" value="Multiheme cytochromes"/>
    <property type="match status" value="1"/>
</dbReference>
<proteinExistence type="predicted"/>
<gene>
    <name evidence="2" type="ORF">G3R48_10515</name>
</gene>
<organism evidence="2 3">
    <name type="scientific">Shewanella intestini</name>
    <dbReference type="NCBI Taxonomy" id="2017544"/>
    <lineage>
        <taxon>Bacteria</taxon>
        <taxon>Pseudomonadati</taxon>
        <taxon>Pseudomonadota</taxon>
        <taxon>Gammaproteobacteria</taxon>
        <taxon>Alteromonadales</taxon>
        <taxon>Shewanellaceae</taxon>
        <taxon>Shewanella</taxon>
    </lineage>
</organism>
<accession>A0ABS5I518</accession>
<sequence>MKPFTLFLSVFFTVMLSGCNQYKLHSDNLAHSVDNPLSQIKHVATATDYRLTLEPQHIVVVGQQPFEMTFSVTGKNQQGKTLPFTGLTKIAVFVTNQHRNAKGIGASFVWQSHVITNTHNQYNMICSVDGANSQHDCTLREDKKQPGTYHAWWQHQGNAPVVLANGDPNNLHRVMIQSLNVTDFAGKPLADNLLSTPIDFIPATGQMAKSQKDSVSNSACRSCHLCLGGYDEGDIRIANLHKHDNYQKVENCIACHNSAMAATQDNPKKGFSLNWNAMIHTLHSGNKMKLNGEAKELFGGIDFSDDSNKCQTCHDNGQQWRQNIYAQACVSCHNNVNFNTGENHAGIIPTGDEACTLCHSSGRLSPNEAHSTHCRKSATGNFVIDIQSVKVTPAANAANSNLVITAKVMMNDKPLDAATYAHIDDYMTNETRPFLVGKINPETGAPIALNLRRLGINTFKPLFTGGVMGNNGMLTVSAKYLTSQLVGQVFATAELQLCASNGKIVKCDDNAQQITVANVAKTKYFNLTPTH</sequence>
<feature type="domain" description="Outer membrane cytochrome MtrC/MtrF-like" evidence="1">
    <location>
        <begin position="213"/>
        <end position="370"/>
    </location>
</feature>
<dbReference type="InterPro" id="IPR036280">
    <property type="entry name" value="Multihaem_cyt_sf"/>
</dbReference>
<reference evidence="2 3" key="1">
    <citation type="submission" date="2020-02" db="EMBL/GenBank/DDBJ databases">
        <title>Shewanella WXL01 sp. nov., a marine bacterium isolated from green algae in Luhuitou Fringing Reef (Northern South China Sea).</title>
        <authorList>
            <person name="Wang X."/>
        </authorList>
    </citation>
    <scope>NUCLEOTIDE SEQUENCE [LARGE SCALE GENOMIC DNA]</scope>
    <source>
        <strain evidence="2 3">MCCC 1A01895</strain>
    </source>
</reference>
<dbReference type="Gene3D" id="1.10.720.180">
    <property type="match status" value="1"/>
</dbReference>
<dbReference type="PROSITE" id="PS51257">
    <property type="entry name" value="PROKAR_LIPOPROTEIN"/>
    <property type="match status" value="1"/>
</dbReference>
<evidence type="ECO:0000313" key="3">
    <source>
        <dbReference type="Proteomes" id="UP000811844"/>
    </source>
</evidence>
<evidence type="ECO:0000259" key="1">
    <source>
        <dbReference type="Pfam" id="PF22113"/>
    </source>
</evidence>
<protein>
    <recommendedName>
        <fullName evidence="1">Outer membrane cytochrome MtrC/MtrF-like domain-containing protein</fullName>
    </recommendedName>
</protein>
<dbReference type="Proteomes" id="UP000811844">
    <property type="component" value="Unassembled WGS sequence"/>
</dbReference>